<evidence type="ECO:0000256" key="1">
    <source>
        <dbReference type="ARBA" id="ARBA00004651"/>
    </source>
</evidence>
<feature type="transmembrane region" description="Helical" evidence="6">
    <location>
        <begin position="291"/>
        <end position="313"/>
    </location>
</feature>
<keyword evidence="4 6" id="KW-1133">Transmembrane helix</keyword>
<dbReference type="Proteomes" id="UP000541347">
    <property type="component" value="Unassembled WGS sequence"/>
</dbReference>
<sequence>MTRLKLAALIASLAIVALLIMAVDPDSLLAALQRVPAGHALAGLALVQVQTVLSALRWRYTARRLGHPMGLGRAVADYYMGSGLNQLLPGGVAGDAARIYRSGQDHPGGWKRAATTVVLERLSGQLAFFLLTAVGLLAWPLVLAREIPLPMSLPPGLPGGASVGAAPAGDGGTTAAGLLTGGTAAAGLLTGGAILVAVLLAGLVILFRRRLAALGPDLRAAFWSDGAWLVQLGLSGLIVATYVAIFLIASDAVGAPLPPVAALTAIPLCLLTMLIPVGIGGWGTREAAAAALWPLFGFTAAEGVAASLVYGLLSLAGTALPGGLILVGALLARLRAPR</sequence>
<feature type="transmembrane region" description="Helical" evidence="6">
    <location>
        <begin position="184"/>
        <end position="207"/>
    </location>
</feature>
<keyword evidence="2" id="KW-1003">Cell membrane</keyword>
<dbReference type="PANTHER" id="PTHR40277">
    <property type="entry name" value="BLL5419 PROTEIN"/>
    <property type="match status" value="1"/>
</dbReference>
<evidence type="ECO:0000256" key="5">
    <source>
        <dbReference type="ARBA" id="ARBA00023136"/>
    </source>
</evidence>
<protein>
    <submittedName>
        <fullName evidence="7">UPF0104 family protein</fullName>
    </submittedName>
</protein>
<reference evidence="7 8" key="1">
    <citation type="submission" date="2020-01" db="EMBL/GenBank/DDBJ databases">
        <authorList>
            <person name="Peng S.Y."/>
            <person name="Li J."/>
            <person name="Wang M."/>
            <person name="Wang L."/>
            <person name="Wang C.Q."/>
            <person name="Wang J.R."/>
        </authorList>
    </citation>
    <scope>NUCLEOTIDE SEQUENCE [LARGE SCALE GENOMIC DNA]</scope>
    <source>
        <strain evidence="7 8">XCT-34</strain>
    </source>
</reference>
<proteinExistence type="predicted"/>
<evidence type="ECO:0000256" key="4">
    <source>
        <dbReference type="ARBA" id="ARBA00022989"/>
    </source>
</evidence>
<evidence type="ECO:0000313" key="8">
    <source>
        <dbReference type="Proteomes" id="UP000541347"/>
    </source>
</evidence>
<feature type="transmembrane region" description="Helical" evidence="6">
    <location>
        <begin position="126"/>
        <end position="144"/>
    </location>
</feature>
<dbReference type="RefSeq" id="WP_161674845.1">
    <property type="nucleotide sequence ID" value="NZ_JAABLP010000002.1"/>
</dbReference>
<keyword evidence="3 6" id="KW-0812">Transmembrane</keyword>
<dbReference type="Pfam" id="PF03706">
    <property type="entry name" value="LPG_synthase_TM"/>
    <property type="match status" value="1"/>
</dbReference>
<comment type="subcellular location">
    <subcellularLocation>
        <location evidence="1">Cell membrane</location>
        <topology evidence="1">Multi-pass membrane protein</topology>
    </subcellularLocation>
</comment>
<dbReference type="PANTHER" id="PTHR40277:SF1">
    <property type="entry name" value="BLL5419 PROTEIN"/>
    <property type="match status" value="1"/>
</dbReference>
<evidence type="ECO:0000256" key="2">
    <source>
        <dbReference type="ARBA" id="ARBA00022475"/>
    </source>
</evidence>
<evidence type="ECO:0000313" key="7">
    <source>
        <dbReference type="EMBL" id="NBN63155.1"/>
    </source>
</evidence>
<feature type="transmembrane region" description="Helical" evidence="6">
    <location>
        <begin position="260"/>
        <end position="279"/>
    </location>
</feature>
<gene>
    <name evidence="7" type="ORF">GWI71_05625</name>
</gene>
<accession>A0ABW9ZEB8</accession>
<evidence type="ECO:0000256" key="3">
    <source>
        <dbReference type="ARBA" id="ARBA00022692"/>
    </source>
</evidence>
<feature type="transmembrane region" description="Helical" evidence="6">
    <location>
        <begin position="319"/>
        <end position="336"/>
    </location>
</feature>
<name>A0ABW9ZEB8_9HYPH</name>
<dbReference type="EMBL" id="JAABLP010000002">
    <property type="protein sequence ID" value="NBN63155.1"/>
    <property type="molecule type" value="Genomic_DNA"/>
</dbReference>
<keyword evidence="5 6" id="KW-0472">Membrane</keyword>
<feature type="transmembrane region" description="Helical" evidence="6">
    <location>
        <begin position="38"/>
        <end position="56"/>
    </location>
</feature>
<comment type="caution">
    <text evidence="7">The sequence shown here is derived from an EMBL/GenBank/DDBJ whole genome shotgun (WGS) entry which is preliminary data.</text>
</comment>
<feature type="transmembrane region" description="Helical" evidence="6">
    <location>
        <begin position="228"/>
        <end position="248"/>
    </location>
</feature>
<keyword evidence="8" id="KW-1185">Reference proteome</keyword>
<organism evidence="7 8">
    <name type="scientific">Pannonibacter tanglangensis</name>
    <dbReference type="NCBI Taxonomy" id="2750084"/>
    <lineage>
        <taxon>Bacteria</taxon>
        <taxon>Pseudomonadati</taxon>
        <taxon>Pseudomonadota</taxon>
        <taxon>Alphaproteobacteria</taxon>
        <taxon>Hyphomicrobiales</taxon>
        <taxon>Stappiaceae</taxon>
        <taxon>Pannonibacter</taxon>
    </lineage>
</organism>
<evidence type="ECO:0000256" key="6">
    <source>
        <dbReference type="SAM" id="Phobius"/>
    </source>
</evidence>
<dbReference type="InterPro" id="IPR022791">
    <property type="entry name" value="L-PG_synthase/AglD"/>
</dbReference>